<proteinExistence type="predicted"/>
<name>A0A967B6B4_9PROT</name>
<gene>
    <name evidence="1" type="primary">thiS</name>
    <name evidence="1" type="ORF">GOB87_04440</name>
</gene>
<dbReference type="EMBL" id="WOTH01000006">
    <property type="protein sequence ID" value="NHO53209.1"/>
    <property type="molecule type" value="Genomic_DNA"/>
</dbReference>
<dbReference type="InterPro" id="IPR003749">
    <property type="entry name" value="ThiS/MoaD-like"/>
</dbReference>
<keyword evidence="2" id="KW-1185">Reference proteome</keyword>
<evidence type="ECO:0000313" key="1">
    <source>
        <dbReference type="EMBL" id="NHO53209.1"/>
    </source>
</evidence>
<reference evidence="1" key="1">
    <citation type="submission" date="2019-11" db="EMBL/GenBank/DDBJ databases">
        <title>Description of new Acetobacter species.</title>
        <authorList>
            <person name="Cleenwerck I."/>
            <person name="Sombolestani A.S."/>
        </authorList>
    </citation>
    <scope>NUCLEOTIDE SEQUENCE</scope>
    <source>
        <strain evidence="1">LMG 1626</strain>
    </source>
</reference>
<dbReference type="Proteomes" id="UP000597459">
    <property type="component" value="Unassembled WGS sequence"/>
</dbReference>
<protein>
    <submittedName>
        <fullName evidence="1">Sulfur carrier protein ThiS</fullName>
    </submittedName>
</protein>
<dbReference type="Pfam" id="PF02597">
    <property type="entry name" value="ThiS"/>
    <property type="match status" value="1"/>
</dbReference>
<comment type="caution">
    <text evidence="1">The sequence shown here is derived from an EMBL/GenBank/DDBJ whole genome shotgun (WGS) entry which is preliminary data.</text>
</comment>
<dbReference type="InterPro" id="IPR016155">
    <property type="entry name" value="Mopterin_synth/thiamin_S_b"/>
</dbReference>
<dbReference type="InterPro" id="IPR012675">
    <property type="entry name" value="Beta-grasp_dom_sf"/>
</dbReference>
<dbReference type="RefSeq" id="WP_166313357.1">
    <property type="nucleotide sequence ID" value="NZ_JAHRDV010000001.1"/>
</dbReference>
<dbReference type="Gene3D" id="3.10.20.30">
    <property type="match status" value="1"/>
</dbReference>
<organism evidence="1 2">
    <name type="scientific">Acetobacter estunensis</name>
    <dbReference type="NCBI Taxonomy" id="104097"/>
    <lineage>
        <taxon>Bacteria</taxon>
        <taxon>Pseudomonadati</taxon>
        <taxon>Pseudomonadota</taxon>
        <taxon>Alphaproteobacteria</taxon>
        <taxon>Acetobacterales</taxon>
        <taxon>Acetobacteraceae</taxon>
        <taxon>Acetobacter</taxon>
    </lineage>
</organism>
<dbReference type="NCBIfam" id="TIGR01683">
    <property type="entry name" value="thiS"/>
    <property type="match status" value="1"/>
</dbReference>
<accession>A0A967B6B4</accession>
<dbReference type="AlphaFoldDB" id="A0A967B6B4"/>
<dbReference type="InterPro" id="IPR010035">
    <property type="entry name" value="Thi_S"/>
</dbReference>
<sequence length="65" mass="6659">MNIVVNDEPKVVAARTLATLIGELGLADARIATAVDGAFVPASGRENLALTDGMKIEIVAPRQGG</sequence>
<dbReference type="CDD" id="cd00565">
    <property type="entry name" value="Ubl_ThiS"/>
    <property type="match status" value="1"/>
</dbReference>
<dbReference type="SUPFAM" id="SSF54285">
    <property type="entry name" value="MoaD/ThiS"/>
    <property type="match status" value="1"/>
</dbReference>
<evidence type="ECO:0000313" key="2">
    <source>
        <dbReference type="Proteomes" id="UP000597459"/>
    </source>
</evidence>